<feature type="binding site" evidence="3">
    <location>
        <position position="237"/>
    </location>
    <ligand>
        <name>ATP</name>
        <dbReference type="ChEBI" id="CHEBI:30616"/>
    </ligand>
</feature>
<dbReference type="InterPro" id="IPR004095">
    <property type="entry name" value="TGS"/>
</dbReference>
<feature type="binding site" evidence="3">
    <location>
        <begin position="33"/>
        <end position="38"/>
    </location>
    <ligand>
        <name>ATP</name>
        <dbReference type="ChEBI" id="CHEBI:30616"/>
    </ligand>
</feature>
<reference evidence="6" key="1">
    <citation type="submission" date="2021-01" db="EMBL/GenBank/DDBJ databases">
        <authorList>
            <person name="Corre E."/>
            <person name="Pelletier E."/>
            <person name="Niang G."/>
            <person name="Scheremetjew M."/>
            <person name="Finn R."/>
            <person name="Kale V."/>
            <person name="Holt S."/>
            <person name="Cochrane G."/>
            <person name="Meng A."/>
            <person name="Brown T."/>
            <person name="Cohen L."/>
        </authorList>
    </citation>
    <scope>NUCLEOTIDE SEQUENCE</scope>
    <source>
        <strain evidence="6">SL-175</strain>
    </source>
</reference>
<dbReference type="InterPro" id="IPR023192">
    <property type="entry name" value="TGS-like_dom_sf"/>
</dbReference>
<dbReference type="EMBL" id="HBFC01004026">
    <property type="protein sequence ID" value="CAD8699454.1"/>
    <property type="molecule type" value="Transcribed_RNA"/>
</dbReference>
<dbReference type="InterPro" id="IPR027417">
    <property type="entry name" value="P-loop_NTPase"/>
</dbReference>
<dbReference type="InterPro" id="IPR004396">
    <property type="entry name" value="ATPase_YchF/OLA1"/>
</dbReference>
<proteinExistence type="inferred from homology"/>
<dbReference type="CDD" id="cd01900">
    <property type="entry name" value="YchF"/>
    <property type="match status" value="1"/>
</dbReference>
<comment type="subunit">
    <text evidence="3">Monomer.</text>
</comment>
<dbReference type="InterPro" id="IPR031167">
    <property type="entry name" value="G_OBG"/>
</dbReference>
<dbReference type="Pfam" id="PF01926">
    <property type="entry name" value="MMR_HSR1"/>
    <property type="match status" value="1"/>
</dbReference>
<dbReference type="InterPro" id="IPR006073">
    <property type="entry name" value="GTP-bd"/>
</dbReference>
<dbReference type="GO" id="GO:0043023">
    <property type="term" value="F:ribosomal large subunit binding"/>
    <property type="evidence" value="ECO:0007669"/>
    <property type="project" value="UniProtKB-UniRule"/>
</dbReference>
<dbReference type="InterPro" id="IPR013029">
    <property type="entry name" value="YchF_C"/>
</dbReference>
<dbReference type="GO" id="GO:0016887">
    <property type="term" value="F:ATP hydrolysis activity"/>
    <property type="evidence" value="ECO:0007669"/>
    <property type="project" value="UniProtKB-UniRule"/>
</dbReference>
<evidence type="ECO:0000259" key="4">
    <source>
        <dbReference type="PROSITE" id="PS51710"/>
    </source>
</evidence>
<dbReference type="Gene3D" id="3.10.20.30">
    <property type="match status" value="1"/>
</dbReference>
<evidence type="ECO:0000256" key="2">
    <source>
        <dbReference type="ARBA" id="ARBA00022840"/>
    </source>
</evidence>
<gene>
    <name evidence="6" type="ORF">MANT1106_LOCUS2136</name>
</gene>
<dbReference type="Gene3D" id="1.10.150.300">
    <property type="entry name" value="TGS-like domain"/>
    <property type="match status" value="1"/>
</dbReference>
<organism evidence="6">
    <name type="scientific">Mantoniella antarctica</name>
    <dbReference type="NCBI Taxonomy" id="81844"/>
    <lineage>
        <taxon>Eukaryota</taxon>
        <taxon>Viridiplantae</taxon>
        <taxon>Chlorophyta</taxon>
        <taxon>Mamiellophyceae</taxon>
        <taxon>Mamiellales</taxon>
        <taxon>Mamiellaceae</taxon>
        <taxon>Mantoniella</taxon>
    </lineage>
</organism>
<keyword evidence="2 3" id="KW-0067">ATP-binding</keyword>
<feature type="domain" description="TGS" evidence="5">
    <location>
        <begin position="309"/>
        <end position="392"/>
    </location>
</feature>
<dbReference type="FunFam" id="1.10.150.300:FF:000001">
    <property type="entry name" value="Ribosome-binding ATPase YchF"/>
    <property type="match status" value="1"/>
</dbReference>
<sequence>MPPKKVVEEEKLGPWALGRFSSNLKVGLVGMPNVGKSTLYNALSNCSIPAENFPFCTIDPNSTRVHVPDERFDWLVDHHKPKSVVQPFLEIVDIAGLVKGASSGAGLGNAFLSHIKAVDGIMHVMRAFEDADVIHVEDRVDPVEDIAIITSELRIKDLEYMSGIREKLCKDANKMSQNPVTAKAHKTEMATVDKIIAWLEEGKEVRNGMDQWSTIDVDYLNTYMLLTSKPVIYLINLTAKDYARKKNKWLVKIHEWVKGHGGGQIIPFSGGFECELQNTPDDGKAQFQKDQEMTTVLPKIIKTAFSTIHLIYFFTAGADEVKGWCIRKGFKAPQAAGAIHTDFERGFICAEVMGFDTLKELGSEKECKDKGKYRQEGKTYVVLDGDVIFFKFNVTAPKKK</sequence>
<dbReference type="FunFam" id="3.10.20.30:FF:000001">
    <property type="entry name" value="Ribosome-binding ATPase YchF"/>
    <property type="match status" value="1"/>
</dbReference>
<dbReference type="PANTHER" id="PTHR23305:SF11">
    <property type="entry name" value="OBG-LIKE ATPASE 1"/>
    <property type="match status" value="1"/>
</dbReference>
<dbReference type="SUPFAM" id="SSF52540">
    <property type="entry name" value="P-loop containing nucleoside triphosphate hydrolases"/>
    <property type="match status" value="1"/>
</dbReference>
<dbReference type="GO" id="GO:0005737">
    <property type="term" value="C:cytoplasm"/>
    <property type="evidence" value="ECO:0007669"/>
    <property type="project" value="UniProtKB-SubCell"/>
</dbReference>
<dbReference type="PANTHER" id="PTHR23305">
    <property type="entry name" value="OBG GTPASE FAMILY"/>
    <property type="match status" value="1"/>
</dbReference>
<dbReference type="InterPro" id="IPR012675">
    <property type="entry name" value="Beta-grasp_dom_sf"/>
</dbReference>
<dbReference type="PROSITE" id="PS51880">
    <property type="entry name" value="TGS"/>
    <property type="match status" value="1"/>
</dbReference>
<dbReference type="SUPFAM" id="SSF81271">
    <property type="entry name" value="TGS-like"/>
    <property type="match status" value="1"/>
</dbReference>
<comment type="function">
    <text evidence="3">Hydrolyzes ATP, and can also hydrolyze GTP with lower efficiency. Has lower affinity for GTP.</text>
</comment>
<evidence type="ECO:0000256" key="1">
    <source>
        <dbReference type="ARBA" id="ARBA00022741"/>
    </source>
</evidence>
<dbReference type="GO" id="GO:0005525">
    <property type="term" value="F:GTP binding"/>
    <property type="evidence" value="ECO:0007669"/>
    <property type="project" value="InterPro"/>
</dbReference>
<keyword evidence="3" id="KW-0378">Hydrolase</keyword>
<dbReference type="NCBIfam" id="TIGR00092">
    <property type="entry name" value="redox-regulated ATPase YchF"/>
    <property type="match status" value="1"/>
</dbReference>
<keyword evidence="1 3" id="KW-0547">Nucleotide-binding</keyword>
<dbReference type="HAMAP" id="MF_00944">
    <property type="entry name" value="YchF_OLA1_ATPase"/>
    <property type="match status" value="1"/>
</dbReference>
<dbReference type="PRINTS" id="PR00326">
    <property type="entry name" value="GTP1OBG"/>
</dbReference>
<dbReference type="AlphaFoldDB" id="A0A7S0SAL3"/>
<evidence type="ECO:0000259" key="5">
    <source>
        <dbReference type="PROSITE" id="PS51880"/>
    </source>
</evidence>
<comment type="similarity">
    <text evidence="3">Belongs to the TRAFAC class OBG-HflX-like GTPase superfamily. OBG GTPase family. YchF/OLA1 subfamily.</text>
</comment>
<dbReference type="Pfam" id="PF06071">
    <property type="entry name" value="YchF-GTPase_C"/>
    <property type="match status" value="1"/>
</dbReference>
<feature type="domain" description="OBG-type G" evidence="4">
    <location>
        <begin position="24"/>
        <end position="288"/>
    </location>
</feature>
<accession>A0A7S0SAL3</accession>
<comment type="subcellular location">
    <subcellularLocation>
        <location evidence="3">Cytoplasm</location>
    </subcellularLocation>
</comment>
<evidence type="ECO:0000256" key="3">
    <source>
        <dbReference type="HAMAP-Rule" id="MF_03167"/>
    </source>
</evidence>
<dbReference type="Gene3D" id="3.40.50.300">
    <property type="entry name" value="P-loop containing nucleotide triphosphate hydrolases"/>
    <property type="match status" value="1"/>
</dbReference>
<dbReference type="CDD" id="cd04867">
    <property type="entry name" value="TGS_YchF_OLA1"/>
    <property type="match status" value="1"/>
</dbReference>
<name>A0A7S0SAL3_9CHLO</name>
<dbReference type="GO" id="GO:0005524">
    <property type="term" value="F:ATP binding"/>
    <property type="evidence" value="ECO:0007669"/>
    <property type="project" value="UniProtKB-UniRule"/>
</dbReference>
<dbReference type="PROSITE" id="PS51710">
    <property type="entry name" value="G_OBG"/>
    <property type="match status" value="1"/>
</dbReference>
<dbReference type="InterPro" id="IPR041706">
    <property type="entry name" value="YchF_N"/>
</dbReference>
<dbReference type="PIRSF" id="PIRSF006641">
    <property type="entry name" value="CHP00092"/>
    <property type="match status" value="1"/>
</dbReference>
<evidence type="ECO:0000313" key="6">
    <source>
        <dbReference type="EMBL" id="CAD8699454.1"/>
    </source>
</evidence>
<dbReference type="InterPro" id="IPR012676">
    <property type="entry name" value="TGS-like"/>
</dbReference>
<protein>
    <recommendedName>
        <fullName evidence="3">Obg-like ATPase 1</fullName>
    </recommendedName>
</protein>
<keyword evidence="3" id="KW-0963">Cytoplasm</keyword>